<organism evidence="1 2">
    <name type="scientific">Naumovozyma castellii</name>
    <name type="common">Yeast</name>
    <name type="synonym">Saccharomyces castellii</name>
    <dbReference type="NCBI Taxonomy" id="27288"/>
    <lineage>
        <taxon>Eukaryota</taxon>
        <taxon>Fungi</taxon>
        <taxon>Dikarya</taxon>
        <taxon>Ascomycota</taxon>
        <taxon>Saccharomycotina</taxon>
        <taxon>Saccharomycetes</taxon>
        <taxon>Saccharomycetales</taxon>
        <taxon>Saccharomycetaceae</taxon>
        <taxon>Naumovozyma</taxon>
    </lineage>
</organism>
<gene>
    <name evidence="1" type="primary">NCAS0A03290</name>
    <name evidence="1" type="ordered locus">NCAS_0A03290</name>
</gene>
<dbReference type="EMBL" id="HE576752">
    <property type="protein sequence ID" value="CCC66887.1"/>
    <property type="molecule type" value="Genomic_DNA"/>
</dbReference>
<dbReference type="GeneID" id="96900374"/>
<evidence type="ECO:0000313" key="1">
    <source>
        <dbReference type="EMBL" id="CCC66887.1"/>
    </source>
</evidence>
<keyword evidence="2" id="KW-1185">Reference proteome</keyword>
<protein>
    <submittedName>
        <fullName evidence="1">Uncharacterized protein</fullName>
    </submittedName>
</protein>
<name>G0V5Z7_NAUCA</name>
<dbReference type="KEGG" id="ncs:NCAS_0A03290"/>
<reference evidence="2" key="1">
    <citation type="journal article" date="2011" name="Proc. Natl. Acad. Sci. U.S.A.">
        <title>Evolutionary erosion of yeast sex chromosomes by mating-type switching accidents.</title>
        <authorList>
            <person name="Gordon J.L."/>
            <person name="Armisen D."/>
            <person name="Proux-Wera E."/>
            <person name="Oheigeartaigh S.S."/>
            <person name="Byrne K.P."/>
            <person name="Wolfe K.H."/>
        </authorList>
    </citation>
    <scope>NUCLEOTIDE SEQUENCE [LARGE SCALE GENOMIC DNA]</scope>
    <source>
        <strain evidence="2">ATCC 76901 / BCRC 22586 / CBS 4309 / NBRC 1992 / NRRL Y-12630</strain>
    </source>
</reference>
<dbReference type="AlphaFoldDB" id="G0V5Z7"/>
<accession>G0V5Z7</accession>
<evidence type="ECO:0000313" key="2">
    <source>
        <dbReference type="Proteomes" id="UP000001640"/>
    </source>
</evidence>
<dbReference type="HOGENOM" id="CLU_1510999_0_0_1"/>
<dbReference type="RefSeq" id="XP_003673276.1">
    <property type="nucleotide sequence ID" value="XM_003673228.1"/>
</dbReference>
<dbReference type="Proteomes" id="UP000001640">
    <property type="component" value="Chromosome 1"/>
</dbReference>
<reference key="2">
    <citation type="submission" date="2011-08" db="EMBL/GenBank/DDBJ databases">
        <title>Genome sequence of Naumovozyma castellii.</title>
        <authorList>
            <person name="Gordon J.L."/>
            <person name="Armisen D."/>
            <person name="Proux-Wera E."/>
            <person name="OhEigeartaigh S.S."/>
            <person name="Byrne K.P."/>
            <person name="Wolfe K.H."/>
        </authorList>
    </citation>
    <scope>NUCLEOTIDE SEQUENCE</scope>
    <source>
        <strain>Type strain:CBS 4309</strain>
    </source>
</reference>
<dbReference type="InParanoid" id="G0V5Z7"/>
<proteinExistence type="predicted"/>
<sequence length="178" mass="20172">MVEFVVRDPPKKVIESDEPLSKDVIRAVIASGCSYTNCPEILTNIHRKRTVVRSLAVGPEMVCEECGYFCFEVGGERYEIEMPIIKNNGFDLISITDHDIIIENGFDLRRTEMGLQLIKGNLVIPTVKIGKLSYLEFSPKDGMGILKNINFPRRDIRVLTYSCTILRTEDTEDENALN</sequence>